<comment type="caution">
    <text evidence="9">The sequence shown here is derived from an EMBL/GenBank/DDBJ whole genome shotgun (WGS) entry which is preliminary data.</text>
</comment>
<accession>A0A074V4U1</accession>
<comment type="similarity">
    <text evidence="5">Belongs to the SarZ family.</text>
</comment>
<dbReference type="Gene3D" id="1.10.10.10">
    <property type="entry name" value="Winged helix-like DNA-binding domain superfamily/Winged helix DNA-binding domain"/>
    <property type="match status" value="1"/>
</dbReference>
<evidence type="ECO:0000256" key="5">
    <source>
        <dbReference type="ARBA" id="ARBA00046337"/>
    </source>
</evidence>
<dbReference type="Pfam" id="PF22381">
    <property type="entry name" value="Staph_reg_Sar_Rot"/>
    <property type="match status" value="1"/>
</dbReference>
<keyword evidence="3" id="KW-0238">DNA-binding</keyword>
<dbReference type="SMART" id="SM00347">
    <property type="entry name" value="HTH_MARR"/>
    <property type="match status" value="1"/>
</dbReference>
<keyword evidence="2" id="KW-0805">Transcription regulation</keyword>
<keyword evidence="4" id="KW-0804">Transcription</keyword>
<evidence type="ECO:0000256" key="4">
    <source>
        <dbReference type="ARBA" id="ARBA00023163"/>
    </source>
</evidence>
<reference evidence="9 10" key="1">
    <citation type="journal article" date="2014" name="PLoS Genet.">
        <title>Hidden diversity in honey bee gut symbionts detected by single-cell genomics.</title>
        <authorList>
            <person name="Engel P."/>
            <person name="Stepanauskas R."/>
            <person name="Moran N."/>
        </authorList>
    </citation>
    <scope>NUCLEOTIDE SEQUENCE [LARGE SCALE GENOMIC DNA]</scope>
    <source>
        <strain evidence="9 10">SCGC AB-598-J21</strain>
    </source>
</reference>
<dbReference type="PANTHER" id="PTHR42756:SF1">
    <property type="entry name" value="TRANSCRIPTIONAL REPRESSOR OF EMRAB OPERON"/>
    <property type="match status" value="1"/>
</dbReference>
<gene>
    <name evidence="9" type="ORF">SASC598J21_019420</name>
</gene>
<evidence type="ECO:0000313" key="10">
    <source>
        <dbReference type="Proteomes" id="UP000027644"/>
    </source>
</evidence>
<evidence type="ECO:0000259" key="8">
    <source>
        <dbReference type="PROSITE" id="PS50995"/>
    </source>
</evidence>
<protein>
    <recommendedName>
        <fullName evidence="6">HTH-type transcriptional regulator SarZ</fullName>
    </recommendedName>
    <alternativeName>
        <fullName evidence="7">Staphylococcal accessory regulator Z</fullName>
    </alternativeName>
</protein>
<evidence type="ECO:0000256" key="7">
    <source>
        <dbReference type="ARBA" id="ARBA00047207"/>
    </source>
</evidence>
<organism evidence="9 10">
    <name type="scientific">Snodgrassella alvi SCGC AB-598-J21</name>
    <dbReference type="NCBI Taxonomy" id="1385367"/>
    <lineage>
        <taxon>Bacteria</taxon>
        <taxon>Pseudomonadati</taxon>
        <taxon>Pseudomonadota</taxon>
        <taxon>Betaproteobacteria</taxon>
        <taxon>Neisseriales</taxon>
        <taxon>Neisseriaceae</taxon>
        <taxon>Snodgrassella</taxon>
    </lineage>
</organism>
<dbReference type="InterPro" id="IPR055166">
    <property type="entry name" value="Transc_reg_Sar_Rot_HTH"/>
</dbReference>
<evidence type="ECO:0000256" key="3">
    <source>
        <dbReference type="ARBA" id="ARBA00023125"/>
    </source>
</evidence>
<dbReference type="InterPro" id="IPR036390">
    <property type="entry name" value="WH_DNA-bd_sf"/>
</dbReference>
<dbReference type="GO" id="GO:0005737">
    <property type="term" value="C:cytoplasm"/>
    <property type="evidence" value="ECO:0007669"/>
    <property type="project" value="UniProtKB-SubCell"/>
</dbReference>
<evidence type="ECO:0000256" key="2">
    <source>
        <dbReference type="ARBA" id="ARBA00023015"/>
    </source>
</evidence>
<dbReference type="GO" id="GO:0003700">
    <property type="term" value="F:DNA-binding transcription factor activity"/>
    <property type="evidence" value="ECO:0007669"/>
    <property type="project" value="InterPro"/>
</dbReference>
<dbReference type="GO" id="GO:0003677">
    <property type="term" value="F:DNA binding"/>
    <property type="evidence" value="ECO:0007669"/>
    <property type="project" value="UniProtKB-KW"/>
</dbReference>
<dbReference type="PANTHER" id="PTHR42756">
    <property type="entry name" value="TRANSCRIPTIONAL REGULATOR, MARR"/>
    <property type="match status" value="1"/>
</dbReference>
<name>A0A074V4U1_9NEIS</name>
<sequence length="151" mass="17288">MSKDNKFRTRFTNDSDSIGFTFMKTYSSWHNQIKNCLKTHKITHPQFIVLATLAYQSQFNEEITQVLLAGKTNIDVMTISQILENLEKKEYITRAVSAKDSRAKSITLTQSGFDMANKTVPLVEQIDKQFFAVLGNDQQLFNKMLITLLGK</sequence>
<dbReference type="EMBL" id="AVQL01000453">
    <property type="protein sequence ID" value="KEQ00241.1"/>
    <property type="molecule type" value="Genomic_DNA"/>
</dbReference>
<dbReference type="SUPFAM" id="SSF46785">
    <property type="entry name" value="Winged helix' DNA-binding domain"/>
    <property type="match status" value="1"/>
</dbReference>
<feature type="domain" description="HTH marR-type" evidence="8">
    <location>
        <begin position="15"/>
        <end position="151"/>
    </location>
</feature>
<comment type="subcellular location">
    <subcellularLocation>
        <location evidence="1">Cytoplasm</location>
    </subcellularLocation>
</comment>
<dbReference type="PROSITE" id="PS50995">
    <property type="entry name" value="HTH_MARR_2"/>
    <property type="match status" value="1"/>
</dbReference>
<dbReference type="AlphaFoldDB" id="A0A074V4U1"/>
<dbReference type="InterPro" id="IPR036388">
    <property type="entry name" value="WH-like_DNA-bd_sf"/>
</dbReference>
<dbReference type="PRINTS" id="PR00598">
    <property type="entry name" value="HTHMARR"/>
</dbReference>
<proteinExistence type="inferred from homology"/>
<evidence type="ECO:0000256" key="6">
    <source>
        <dbReference type="ARBA" id="ARBA00047188"/>
    </source>
</evidence>
<dbReference type="InterPro" id="IPR000835">
    <property type="entry name" value="HTH_MarR-typ"/>
</dbReference>
<evidence type="ECO:0000313" key="9">
    <source>
        <dbReference type="EMBL" id="KEQ00241.1"/>
    </source>
</evidence>
<dbReference type="Proteomes" id="UP000027644">
    <property type="component" value="Unassembled WGS sequence"/>
</dbReference>
<evidence type="ECO:0000256" key="1">
    <source>
        <dbReference type="ARBA" id="ARBA00004496"/>
    </source>
</evidence>